<evidence type="ECO:0000313" key="9">
    <source>
        <dbReference type="EMBL" id="CAD6187793.1"/>
    </source>
</evidence>
<keyword evidence="3 7" id="KW-0496">Mitochondrion</keyword>
<organism evidence="9 10">
    <name type="scientific">Caenorhabditis auriculariae</name>
    <dbReference type="NCBI Taxonomy" id="2777116"/>
    <lineage>
        <taxon>Eukaryota</taxon>
        <taxon>Metazoa</taxon>
        <taxon>Ecdysozoa</taxon>
        <taxon>Nematoda</taxon>
        <taxon>Chromadorea</taxon>
        <taxon>Rhabditida</taxon>
        <taxon>Rhabditina</taxon>
        <taxon>Rhabditomorpha</taxon>
        <taxon>Rhabditoidea</taxon>
        <taxon>Rhabditidae</taxon>
        <taxon>Peloderinae</taxon>
        <taxon>Caenorhabditis</taxon>
    </lineage>
</organism>
<evidence type="ECO:0000313" key="10">
    <source>
        <dbReference type="Proteomes" id="UP000835052"/>
    </source>
</evidence>
<proteinExistence type="inferred from homology"/>
<keyword evidence="8" id="KW-1133">Transmembrane helix</keyword>
<evidence type="ECO:0000256" key="6">
    <source>
        <dbReference type="ARBA" id="ARBA00081568"/>
    </source>
</evidence>
<keyword evidence="7" id="KW-0479">Metal-binding</keyword>
<feature type="binding site" evidence="7">
    <location>
        <position position="167"/>
    </location>
    <ligand>
        <name>Zn(2+)</name>
        <dbReference type="ChEBI" id="CHEBI:29105"/>
    </ligand>
</feature>
<feature type="binding site" evidence="7">
    <location>
        <position position="183"/>
    </location>
    <ligand>
        <name>Zn(2+)</name>
        <dbReference type="ChEBI" id="CHEBI:29105"/>
    </ligand>
</feature>
<comment type="caution">
    <text evidence="9">The sequence shown here is derived from an EMBL/GenBank/DDBJ whole genome shotgun (WGS) entry which is preliminary data.</text>
</comment>
<dbReference type="PANTHER" id="PTHR12922">
    <property type="entry name" value="UBIQUINONE BIOSYNTHESIS PROTEIN"/>
    <property type="match status" value="1"/>
</dbReference>
<evidence type="ECO:0000256" key="8">
    <source>
        <dbReference type="SAM" id="Phobius"/>
    </source>
</evidence>
<dbReference type="OrthoDB" id="4249at2759"/>
<evidence type="ECO:0000256" key="7">
    <source>
        <dbReference type="HAMAP-Rule" id="MF_03111"/>
    </source>
</evidence>
<dbReference type="Proteomes" id="UP000835052">
    <property type="component" value="Unassembled WGS sequence"/>
</dbReference>
<dbReference type="AlphaFoldDB" id="A0A8S1GY21"/>
<comment type="catalytic activity">
    <reaction evidence="7">
        <text>a 4-hydroxy-3-methoxy-5-(all-trans-polyprenyl)benzoate + H(+) = a 2-methoxy-6-(all-trans-polyprenyl)phenol + CO2</text>
        <dbReference type="Rhea" id="RHEA:81179"/>
        <dbReference type="Rhea" id="RHEA-COMP:9551"/>
        <dbReference type="Rhea" id="RHEA-COMP:10931"/>
        <dbReference type="ChEBI" id="CHEBI:15378"/>
        <dbReference type="ChEBI" id="CHEBI:16526"/>
        <dbReference type="ChEBI" id="CHEBI:62731"/>
        <dbReference type="ChEBI" id="CHEBI:84443"/>
        <dbReference type="EC" id="4.1.1.130"/>
    </reaction>
</comment>
<protein>
    <recommendedName>
        <fullName evidence="6">4-hydroxy-3-methoxy-5-polyprenylbenzoate decarboxylase</fullName>
    </recommendedName>
</protein>
<dbReference type="PANTHER" id="PTHR12922:SF7">
    <property type="entry name" value="UBIQUINONE BIOSYNTHESIS PROTEIN COQ4 HOMOLOG, MITOCHONDRIAL"/>
    <property type="match status" value="1"/>
</dbReference>
<evidence type="ECO:0000256" key="5">
    <source>
        <dbReference type="ARBA" id="ARBA00023239"/>
    </source>
</evidence>
<comment type="subcellular location">
    <subcellularLocation>
        <location evidence="7">Mitochondrion inner membrane</location>
        <topology evidence="7">Peripheral membrane protein</topology>
        <orientation evidence="7">Matrix side</orientation>
    </subcellularLocation>
</comment>
<accession>A0A8S1GY21</accession>
<reference evidence="9" key="1">
    <citation type="submission" date="2020-10" db="EMBL/GenBank/DDBJ databases">
        <authorList>
            <person name="Kikuchi T."/>
        </authorList>
    </citation>
    <scope>NUCLEOTIDE SEQUENCE</scope>
    <source>
        <strain evidence="9">NKZ352</strain>
    </source>
</reference>
<gene>
    <name evidence="7" type="primary">coq-4</name>
    <name evidence="9" type="ORF">CAUJ_LOCUS3712</name>
</gene>
<feature type="transmembrane region" description="Helical" evidence="8">
    <location>
        <begin position="287"/>
        <end position="307"/>
    </location>
</feature>
<keyword evidence="5 7" id="KW-0456">Lyase</keyword>
<comment type="function">
    <text evidence="7">Lyase that catalyzes the C1-decarboxylation of 4-hydroxy-3-methoxy-5-(all-trans-polyprenyl)benzoic acid into 2-methoxy-6-(all-trans-polyprenyl)phenol during ubiquinone biosynthesis.</text>
</comment>
<dbReference type="EMBL" id="CAJGYM010000007">
    <property type="protein sequence ID" value="CAD6187793.1"/>
    <property type="molecule type" value="Genomic_DNA"/>
</dbReference>
<sequence length="357" mass="40336">MQNVMEVWGIEPQPSPMLRERSTTELYPQLSVVARKMAAASLYASHVPLSSVSRLFLALGSAATAILDPRRGDMVAAMGETTAVGSVLENIRMESDRVGRRLLREKPRVCEATIDRRLLERLPDGTFGKEYSKFLDALKTSPDARPPVRYINQPEHLYVMQRYRETHDFTHVALQMNTNMLGEVTVKYFEAIQLGLPMCVTGAVFGSARLQTKNRRELLNRYLPWVTEQAQNSRLFLAFDWENHFAESLRDVQRELNIKYDVPVVSSINRAAVRASSQKSDSHEMRLVFLLLVVCSVVPLLALRGALFRPGRSVPMNDFLRFGRSGSGSGTSSASMEVLPMMPIRWDRPLDADYVSR</sequence>
<keyword evidence="1 7" id="KW-0831">Ubiquinone biosynthesis</keyword>
<dbReference type="GO" id="GO:0008270">
    <property type="term" value="F:zinc ion binding"/>
    <property type="evidence" value="ECO:0007669"/>
    <property type="project" value="UniProtKB-UniRule"/>
</dbReference>
<keyword evidence="7" id="KW-0862">Zinc</keyword>
<dbReference type="InterPro" id="IPR027540">
    <property type="entry name" value="Coq4_euk"/>
</dbReference>
<dbReference type="InterPro" id="IPR007715">
    <property type="entry name" value="Coq4"/>
</dbReference>
<keyword evidence="8" id="KW-0812">Transmembrane</keyword>
<dbReference type="GO" id="GO:0031314">
    <property type="term" value="C:extrinsic component of mitochondrial inner membrane"/>
    <property type="evidence" value="ECO:0007669"/>
    <property type="project" value="UniProtKB-UniRule"/>
</dbReference>
<comment type="subunit">
    <text evidence="7">Component of a multi-subunit COQ enzyme complex.</text>
</comment>
<keyword evidence="10" id="KW-1185">Reference proteome</keyword>
<dbReference type="HAMAP" id="MF_03111">
    <property type="entry name" value="Coq4"/>
    <property type="match status" value="1"/>
</dbReference>
<feature type="binding site" evidence="7">
    <location>
        <position position="171"/>
    </location>
    <ligand>
        <name>Zn(2+)</name>
        <dbReference type="ChEBI" id="CHEBI:29105"/>
    </ligand>
</feature>
<name>A0A8S1GY21_9PELO</name>
<dbReference type="GO" id="GO:0120539">
    <property type="term" value="F:4-hydroxy-3-methoxy-5-polyprenylbenzoate decarboxylase activity"/>
    <property type="evidence" value="ECO:0007669"/>
    <property type="project" value="UniProtKB-EC"/>
</dbReference>
<keyword evidence="2 7" id="KW-0999">Mitochondrion inner membrane</keyword>
<evidence type="ECO:0000256" key="2">
    <source>
        <dbReference type="ARBA" id="ARBA00022792"/>
    </source>
</evidence>
<evidence type="ECO:0000256" key="4">
    <source>
        <dbReference type="ARBA" id="ARBA00023136"/>
    </source>
</evidence>
<evidence type="ECO:0000256" key="1">
    <source>
        <dbReference type="ARBA" id="ARBA00022688"/>
    </source>
</evidence>
<keyword evidence="4 7" id="KW-0472">Membrane</keyword>
<comment type="similarity">
    <text evidence="7">Belongs to the COQ4 family.</text>
</comment>
<comment type="pathway">
    <text evidence="7">Cofactor biosynthesis; ubiquinone biosynthesis.</text>
</comment>
<evidence type="ECO:0000256" key="3">
    <source>
        <dbReference type="ARBA" id="ARBA00023128"/>
    </source>
</evidence>
<comment type="cofactor">
    <cofactor evidence="7">
        <name>Zn(2+)</name>
        <dbReference type="ChEBI" id="CHEBI:29105"/>
    </cofactor>
</comment>
<feature type="binding site" evidence="7">
    <location>
        <position position="168"/>
    </location>
    <ligand>
        <name>Zn(2+)</name>
        <dbReference type="ChEBI" id="CHEBI:29105"/>
    </ligand>
</feature>
<dbReference type="Pfam" id="PF05019">
    <property type="entry name" value="Coq4"/>
    <property type="match status" value="1"/>
</dbReference>